<dbReference type="CDD" id="cd09912">
    <property type="entry name" value="DLP_2"/>
    <property type="match status" value="2"/>
</dbReference>
<dbReference type="EMBL" id="CP012600">
    <property type="protein sequence ID" value="ALC81363.1"/>
    <property type="molecule type" value="Genomic_DNA"/>
</dbReference>
<dbReference type="GO" id="GO:0016020">
    <property type="term" value="C:membrane"/>
    <property type="evidence" value="ECO:0007669"/>
    <property type="project" value="UniProtKB-SubCell"/>
</dbReference>
<dbReference type="Proteomes" id="UP000067625">
    <property type="component" value="Chromosome"/>
</dbReference>
<feature type="domain" description="Dynamin N-terminal" evidence="7">
    <location>
        <begin position="620"/>
        <end position="843"/>
    </location>
</feature>
<dbReference type="PANTHER" id="PTHR10465:SF0">
    <property type="entry name" value="SARCALUMENIN"/>
    <property type="match status" value="1"/>
</dbReference>
<dbReference type="Pfam" id="PF00350">
    <property type="entry name" value="Dynamin_N"/>
    <property type="match status" value="2"/>
</dbReference>
<dbReference type="AlphaFoldDB" id="A0A0M4FWN7"/>
<comment type="subcellular location">
    <subcellularLocation>
        <location evidence="1">Membrane</location>
    </subcellularLocation>
</comment>
<dbReference type="InterPro" id="IPR045063">
    <property type="entry name" value="Dynamin_N"/>
</dbReference>
<dbReference type="SUPFAM" id="SSF52540">
    <property type="entry name" value="P-loop containing nucleoside triphosphate hydrolases"/>
    <property type="match status" value="2"/>
</dbReference>
<dbReference type="Gene3D" id="3.40.50.300">
    <property type="entry name" value="P-loop containing nucleotide triphosphate hydrolases"/>
    <property type="match status" value="3"/>
</dbReference>
<keyword evidence="4" id="KW-0342">GTP-binding</keyword>
<gene>
    <name evidence="8" type="ORF">AM592_06955</name>
</gene>
<dbReference type="InterPro" id="IPR027094">
    <property type="entry name" value="Mitofusin_fam"/>
</dbReference>
<reference evidence="9" key="1">
    <citation type="submission" date="2015-08" db="EMBL/GenBank/DDBJ databases">
        <title>Genome sequencing project for genomic taxonomy and phylogenomics of Bacillus-like bacteria.</title>
        <authorList>
            <person name="Liu B."/>
            <person name="Wang J."/>
            <person name="Zhu Y."/>
            <person name="Liu G."/>
            <person name="Chen Q."/>
            <person name="Chen Z."/>
            <person name="Lan J."/>
            <person name="Che J."/>
            <person name="Ge C."/>
            <person name="Shi H."/>
            <person name="Pan Z."/>
            <person name="Liu X."/>
        </authorList>
    </citation>
    <scope>NUCLEOTIDE SEQUENCE [LARGE SCALE GENOMIC DNA]</scope>
    <source>
        <strain evidence="9">FJAT-4402</strain>
    </source>
</reference>
<dbReference type="CDD" id="cd00882">
    <property type="entry name" value="Ras_like_GTPase"/>
    <property type="match status" value="1"/>
</dbReference>
<reference evidence="8 9" key="2">
    <citation type="journal article" date="2016" name="Int. J. Syst. Evol. Microbiol.">
        <title>Bacillus gobiensis sp. nov., isolated from a soil sample.</title>
        <authorList>
            <person name="Liu B."/>
            <person name="Liu G.H."/>
            <person name="Cetin S."/>
            <person name="Schumann P."/>
            <person name="Pan Z.Z."/>
            <person name="Chen Q.Q."/>
        </authorList>
    </citation>
    <scope>NUCLEOTIDE SEQUENCE [LARGE SCALE GENOMIC DNA]</scope>
    <source>
        <strain evidence="8 9">FJAT-4402</strain>
    </source>
</reference>
<evidence type="ECO:0000256" key="2">
    <source>
        <dbReference type="ARBA" id="ARBA00022741"/>
    </source>
</evidence>
<keyword evidence="6" id="KW-0175">Coiled coil</keyword>
<name>A0A0M4FWN7_9BACI</name>
<evidence type="ECO:0000313" key="8">
    <source>
        <dbReference type="EMBL" id="ALC81363.1"/>
    </source>
</evidence>
<dbReference type="GO" id="GO:0003924">
    <property type="term" value="F:GTPase activity"/>
    <property type="evidence" value="ECO:0007669"/>
    <property type="project" value="InterPro"/>
</dbReference>
<dbReference type="RefSeq" id="WP_053603120.1">
    <property type="nucleotide sequence ID" value="NZ_CP012600.1"/>
</dbReference>
<dbReference type="PANTHER" id="PTHR10465">
    <property type="entry name" value="TRANSMEMBRANE GTPASE FZO1"/>
    <property type="match status" value="1"/>
</dbReference>
<keyword evidence="3" id="KW-0378">Hydrolase</keyword>
<evidence type="ECO:0000313" key="9">
    <source>
        <dbReference type="Proteomes" id="UP000067625"/>
    </source>
</evidence>
<dbReference type="STRING" id="1441095.AM592_06955"/>
<feature type="coiled-coil region" evidence="6">
    <location>
        <begin position="278"/>
        <end position="319"/>
    </location>
</feature>
<evidence type="ECO:0000256" key="5">
    <source>
        <dbReference type="ARBA" id="ARBA00023136"/>
    </source>
</evidence>
<dbReference type="InterPro" id="IPR027417">
    <property type="entry name" value="P-loop_NTPase"/>
</dbReference>
<keyword evidence="2" id="KW-0547">Nucleotide-binding</keyword>
<feature type="coiled-coil region" evidence="6">
    <location>
        <begin position="1153"/>
        <end position="1180"/>
    </location>
</feature>
<evidence type="ECO:0000256" key="1">
    <source>
        <dbReference type="ARBA" id="ARBA00004370"/>
    </source>
</evidence>
<dbReference type="PATRIC" id="fig|1441095.3.peg.1536"/>
<evidence type="ECO:0000256" key="4">
    <source>
        <dbReference type="ARBA" id="ARBA00023134"/>
    </source>
</evidence>
<accession>A0A0M4FWN7</accession>
<evidence type="ECO:0000259" key="7">
    <source>
        <dbReference type="Pfam" id="PF00350"/>
    </source>
</evidence>
<evidence type="ECO:0000256" key="6">
    <source>
        <dbReference type="SAM" id="Coils"/>
    </source>
</evidence>
<dbReference type="OrthoDB" id="5477114at2"/>
<feature type="coiled-coil region" evidence="6">
    <location>
        <begin position="933"/>
        <end position="967"/>
    </location>
</feature>
<organism evidence="8 9">
    <name type="scientific">Bacillus gobiensis</name>
    <dbReference type="NCBI Taxonomy" id="1441095"/>
    <lineage>
        <taxon>Bacteria</taxon>
        <taxon>Bacillati</taxon>
        <taxon>Bacillota</taxon>
        <taxon>Bacilli</taxon>
        <taxon>Bacillales</taxon>
        <taxon>Bacillaceae</taxon>
        <taxon>Bacillus</taxon>
    </lineage>
</organism>
<feature type="domain" description="Dynamin N-terminal" evidence="7">
    <location>
        <begin position="47"/>
        <end position="201"/>
    </location>
</feature>
<protein>
    <recommendedName>
        <fullName evidence="7">Dynamin N-terminal domain-containing protein</fullName>
    </recommendedName>
</protein>
<evidence type="ECO:0000256" key="3">
    <source>
        <dbReference type="ARBA" id="ARBA00022801"/>
    </source>
</evidence>
<keyword evidence="5" id="KW-0472">Membrane</keyword>
<sequence>MTNTRTEDALAWKTGILYDELINNGDHERAKQLGFIMNKESSREIYIAFAGHYSAGKSSLINSLLNENVLPSGPIPTSANLVKVKKGEPQVTLFTSDGECFGMKGRYEKEKVQAYCKNGAQAEIVEISGEFAALGDRAVMIDTPGIDSTDHTHFAHAKSILYQADALFYVVHYNHVHSEENIRFLHYIQDKIPSIYFIVNQVDRHDESETSFEAYKNQVIDMLRNEGIKKEHLFFTSVTEPDFPLNEMENLKKELSIVQNQTDEKRRFYTETKITNVLNEHIEQVLQTDGNLEELQKQITDIKKQLEAIEEKLDDVSSNAADTYELLKAEANKVISNANLTPFELREKASMYLESLLPNFKKGLFFSKAKTSAEKQARFENLFAELKERVRAEMDWHLVDLLKNAMESYYVRDEQLKAKVISYETEVLKSDLLKAVTPGTHVSSEYVMNYSSELADILKRKGKHAVNDLLNSFNEHASSKIREKSTLLNNEWLHNKGKLEEMEAAFQRQMELKEKSTNILDVWNNPLESIPDMNPRWFQTNYRLTNIPESEKNVPVVKHHEPVHERGHIKESENKQLPVQNYLNLFENLACSIAEVDLIKSQWTNFYQKTERLKTKQFTIALFGAFSAGKSSFANALLGEKILPSSPTPTTATINKIVKPVHSHQNRTAEIVFKSVEEIEQELVNLTDGKFSPEKKRSFEESVSRLIKQRKLSTDQNTIVSNFLTAFQAFKEPISNNKKLIVNTGELFPFVADEHVSCAVKEVTVYISAPITEKGIKLVDTPGASSINKRHTEAAFQYMSEADAIVYVTYYQHSFSRADRSFIRKLGLVQDSLGSDKMFFVINASDLAQNEEELDIVLHYVKGELGKEGISQANLYPVSSKHMLEGTNADSVNQFRELESHLYQFIEQDLARASIEQLIKDGKNMCETVFRLNDSLNKSEEDKRAEIINMKEQLAQLAQHAEMLRKSTIIKELAIKDMSEQLYHIQRRISFFANDLIKSEFHPGMQNGSWQENCKSALRRCISAYESEFYQEMKAFELRLNAFFEKHVDAEWIQALQWKAESFEVSFFSITLEPRTLQQNSSLQMIEPTVEITEIEEVLKMIKSPRSFLDLKGKALFVEALREKLSLAAGQWIQEAKLSIADELAKRTEHLQAELAKEAYRQMNEQASSYEKAIEDIKEAKTLKQAASFCKSWLEKLRQMHVNA</sequence>
<dbReference type="GO" id="GO:0005525">
    <property type="term" value="F:GTP binding"/>
    <property type="evidence" value="ECO:0007669"/>
    <property type="project" value="UniProtKB-KW"/>
</dbReference>
<keyword evidence="9" id="KW-1185">Reference proteome</keyword>
<proteinExistence type="predicted"/>